<protein>
    <recommendedName>
        <fullName evidence="3">DUF559 domain-containing protein</fullName>
    </recommendedName>
</protein>
<name>A0A2N5J4K7_9BIFI</name>
<comment type="caution">
    <text evidence="1">The sequence shown here is derived from an EMBL/GenBank/DDBJ whole genome shotgun (WGS) entry which is preliminary data.</text>
</comment>
<dbReference type="InterPro" id="IPR011335">
    <property type="entry name" value="Restrct_endonuc-II-like"/>
</dbReference>
<evidence type="ECO:0000313" key="2">
    <source>
        <dbReference type="Proteomes" id="UP000235034"/>
    </source>
</evidence>
<proteinExistence type="predicted"/>
<accession>A0A2N5J4K7</accession>
<dbReference type="SUPFAM" id="SSF52980">
    <property type="entry name" value="Restriction endonuclease-like"/>
    <property type="match status" value="1"/>
</dbReference>
<evidence type="ECO:0008006" key="3">
    <source>
        <dbReference type="Google" id="ProtNLM"/>
    </source>
</evidence>
<gene>
    <name evidence="1" type="ORF">Uis4E_0728</name>
</gene>
<dbReference type="EMBL" id="NMWT01000008">
    <property type="protein sequence ID" value="PLS29150.1"/>
    <property type="molecule type" value="Genomic_DNA"/>
</dbReference>
<sequence length="265" mass="29280">MFGMTTSLMLQSVPLPATCDLDTSLLHTVSSTKRRRTRRRGIPTQPHVWRALADTEPVRINRHVYALDLMHTWAQLAPHVPFEELIALGDAIVTAIARRSPSSHGRTATQIRDGLAAFAAGLPAFRGKRACVAACGHIMAGVDSPMETRNRLALIRHGIPCPVPGYTVPGMTFASGAPMTLDMAWPEQLVAVEYDGDQHRTDKNQWRRDTEKRDRLLGHGWIIRVATGATMANADARAEHAFGVARSLMLRGAEFTFHPVERPLR</sequence>
<organism evidence="1 2">
    <name type="scientific">Bifidobacterium parmae</name>
    <dbReference type="NCBI Taxonomy" id="361854"/>
    <lineage>
        <taxon>Bacteria</taxon>
        <taxon>Bacillati</taxon>
        <taxon>Actinomycetota</taxon>
        <taxon>Actinomycetes</taxon>
        <taxon>Bifidobacteriales</taxon>
        <taxon>Bifidobacteriaceae</taxon>
        <taxon>Bifidobacterium</taxon>
    </lineage>
</organism>
<dbReference type="AlphaFoldDB" id="A0A2N5J4K7"/>
<evidence type="ECO:0000313" key="1">
    <source>
        <dbReference type="EMBL" id="PLS29150.1"/>
    </source>
</evidence>
<keyword evidence="2" id="KW-1185">Reference proteome</keyword>
<dbReference type="Proteomes" id="UP000235034">
    <property type="component" value="Unassembled WGS sequence"/>
</dbReference>
<reference evidence="1 2" key="1">
    <citation type="submission" date="2017-07" db="EMBL/GenBank/DDBJ databases">
        <title>Bifidobacterium novel species.</title>
        <authorList>
            <person name="Lugli G.A."/>
            <person name="Milani C."/>
            <person name="Duranti S."/>
            <person name="Mangifesta M."/>
        </authorList>
    </citation>
    <scope>NUCLEOTIDE SEQUENCE [LARGE SCALE GENOMIC DNA]</scope>
    <source>
        <strain evidence="1 2">77</strain>
    </source>
</reference>
<dbReference type="Gene3D" id="3.40.960.10">
    <property type="entry name" value="VSR Endonuclease"/>
    <property type="match status" value="1"/>
</dbReference>